<gene>
    <name evidence="3" type="ORF">SAMN04487771_10285</name>
</gene>
<keyword evidence="2" id="KW-0413">Isomerase</keyword>
<dbReference type="Pfam" id="PF01177">
    <property type="entry name" value="Asp_Glu_race"/>
    <property type="match status" value="1"/>
</dbReference>
<proteinExistence type="inferred from homology"/>
<evidence type="ECO:0000313" key="3">
    <source>
        <dbReference type="EMBL" id="SET61597.1"/>
    </source>
</evidence>
<dbReference type="Proteomes" id="UP000199820">
    <property type="component" value="Unassembled WGS sequence"/>
</dbReference>
<dbReference type="PANTHER" id="PTHR21198">
    <property type="entry name" value="GLUTAMATE RACEMASE"/>
    <property type="match status" value="1"/>
</dbReference>
<comment type="similarity">
    <text evidence="1">Belongs to the aspartate/glutamate racemases family.</text>
</comment>
<protein>
    <submittedName>
        <fullName evidence="3">Aspartate racemase</fullName>
    </submittedName>
</protein>
<accession>A0A1I0FVJ3</accession>
<dbReference type="GO" id="GO:0047661">
    <property type="term" value="F:amino-acid racemase activity"/>
    <property type="evidence" value="ECO:0007669"/>
    <property type="project" value="InterPro"/>
</dbReference>
<dbReference type="RefSeq" id="WP_177171204.1">
    <property type="nucleotide sequence ID" value="NZ_FOIL01000028.1"/>
</dbReference>
<dbReference type="AlphaFoldDB" id="A0A1I0FVJ3"/>
<evidence type="ECO:0000256" key="2">
    <source>
        <dbReference type="ARBA" id="ARBA00023235"/>
    </source>
</evidence>
<sequence>MKKDMVIGVLGGMGTYATIHLFEQYAELFPAEKEWERPRILIDNRCTMPSRVRAFLFHEKVEQLREEMTDSLIHLSEAGANRILLACNTSHLFLPDICEKHPELREKIVHIVECCCERMKADGIQETYLLGSEGTIDSGIYQEILKKQGIGCSCPGEEEYGMLRDCIEAVKQKKYSDDIKKTFLNLINRTDACILGCTELPILYEMYRDEVTCRSVYDPLLEGLRRIKEEYENG</sequence>
<dbReference type="Gene3D" id="3.40.50.1860">
    <property type="match status" value="2"/>
</dbReference>
<dbReference type="InterPro" id="IPR015942">
    <property type="entry name" value="Asp/Glu/hydantoin_racemase"/>
</dbReference>
<dbReference type="PANTHER" id="PTHR21198:SF7">
    <property type="entry name" value="ASPARTATE-GLUTAMATE RACEMASE FAMILY"/>
    <property type="match status" value="1"/>
</dbReference>
<dbReference type="InterPro" id="IPR004380">
    <property type="entry name" value="Asp_race"/>
</dbReference>
<dbReference type="InterPro" id="IPR001920">
    <property type="entry name" value="Asp/Glu_race"/>
</dbReference>
<reference evidence="3 4" key="1">
    <citation type="submission" date="2016-10" db="EMBL/GenBank/DDBJ databases">
        <authorList>
            <person name="de Groot N.N."/>
        </authorList>
    </citation>
    <scope>NUCLEOTIDE SEQUENCE [LARGE SCALE GENOMIC DNA]</scope>
    <source>
        <strain evidence="3 4">KH1P1</strain>
    </source>
</reference>
<evidence type="ECO:0000256" key="1">
    <source>
        <dbReference type="ARBA" id="ARBA00007847"/>
    </source>
</evidence>
<dbReference type="SUPFAM" id="SSF53681">
    <property type="entry name" value="Aspartate/glutamate racemase"/>
    <property type="match status" value="2"/>
</dbReference>
<dbReference type="EMBL" id="FOIL01000028">
    <property type="protein sequence ID" value="SET61597.1"/>
    <property type="molecule type" value="Genomic_DNA"/>
</dbReference>
<name>A0A1I0FVJ3_9FIRM</name>
<dbReference type="NCBIfam" id="TIGR00035">
    <property type="entry name" value="asp_race"/>
    <property type="match status" value="1"/>
</dbReference>
<keyword evidence="4" id="KW-1185">Reference proteome</keyword>
<organism evidence="3 4">
    <name type="scientific">[Clostridium] aminophilum</name>
    <dbReference type="NCBI Taxonomy" id="1526"/>
    <lineage>
        <taxon>Bacteria</taxon>
        <taxon>Bacillati</taxon>
        <taxon>Bacillota</taxon>
        <taxon>Clostridia</taxon>
        <taxon>Lachnospirales</taxon>
        <taxon>Lachnospiraceae</taxon>
    </lineage>
</organism>
<evidence type="ECO:0000313" key="4">
    <source>
        <dbReference type="Proteomes" id="UP000199820"/>
    </source>
</evidence>